<accession>A0AAD6I7N0</accession>
<dbReference type="PANTHER" id="PTHR35394:SF5">
    <property type="entry name" value="DUF3176 DOMAIN-CONTAINING PROTEIN"/>
    <property type="match status" value="1"/>
</dbReference>
<reference evidence="2" key="2">
    <citation type="submission" date="2023-01" db="EMBL/GenBank/DDBJ databases">
        <authorList>
            <person name="Petersen C."/>
        </authorList>
    </citation>
    <scope>NUCLEOTIDE SEQUENCE</scope>
    <source>
        <strain evidence="2">IBT 15450</strain>
    </source>
</reference>
<keyword evidence="1" id="KW-0812">Transmembrane</keyword>
<sequence>MEGTSADATVPLKHNGGFIVPSTEEDVDRVTKETPLQRTFNNYWGWEILAYVTSLVALIILIVVLQKYNGKGIPDWPFGITINSILSWITQILTACMLAVVGACVSQSKLLYFNESDRPLADVNIYDSASRGPLGSFVFLAERRLGLRNLAAIGAVVTILSIGVGPLVQQMASVDNVRVKSDIPASVPRTKAFTDEDNSQDLPTSGLLSSIYTSLYGASNFSTNLNSVMPDCPTGNCDFSPFRSLAVCSHCINITDLLSFSVSNSTCRLRYPRVNHTLPNGVHAQVGGGYSDHALGPITAGEAYNNEALSAPEALGSSSFVNFTAISIANNSVLNHASAIQCSLLWCVNTYEIHMENNKAHETLVESYHDPKAWFNNSMLELRPPTKGNLTASLFAVSQTTSNYISYWFSDKLLMNNSYSASDTSFCSGEKGSTDQFTTEFSQPMQESGITAVFSQIAAGMTSYIRKKNLAALKFDRDLNILKSYSGEHVHGISWMIQTQIRVRWEWIIFPVVLLTLTSIFFVTTVLKSKTQKLGVWKSSSIPLLCSGLDQNVQRNLLESGSPDLADKLANNVQVRLLDWDATEYPE</sequence>
<protein>
    <submittedName>
        <fullName evidence="2">Uncharacterized protein</fullName>
    </submittedName>
</protein>
<comment type="caution">
    <text evidence="2">The sequence shown here is derived from an EMBL/GenBank/DDBJ whole genome shotgun (WGS) entry which is preliminary data.</text>
</comment>
<gene>
    <name evidence="2" type="ORF">N7460_009546</name>
</gene>
<feature type="transmembrane region" description="Helical" evidence="1">
    <location>
        <begin position="85"/>
        <end position="105"/>
    </location>
</feature>
<keyword evidence="1" id="KW-1133">Transmembrane helix</keyword>
<evidence type="ECO:0000313" key="2">
    <source>
        <dbReference type="EMBL" id="KAJ6035371.1"/>
    </source>
</evidence>
<dbReference type="InterPro" id="IPR021514">
    <property type="entry name" value="DUF3176"/>
</dbReference>
<organism evidence="2 3">
    <name type="scientific">Penicillium canescens</name>
    <dbReference type="NCBI Taxonomy" id="5083"/>
    <lineage>
        <taxon>Eukaryota</taxon>
        <taxon>Fungi</taxon>
        <taxon>Dikarya</taxon>
        <taxon>Ascomycota</taxon>
        <taxon>Pezizomycotina</taxon>
        <taxon>Eurotiomycetes</taxon>
        <taxon>Eurotiomycetidae</taxon>
        <taxon>Eurotiales</taxon>
        <taxon>Aspergillaceae</taxon>
        <taxon>Penicillium</taxon>
    </lineage>
</organism>
<evidence type="ECO:0000256" key="1">
    <source>
        <dbReference type="SAM" id="Phobius"/>
    </source>
</evidence>
<dbReference type="Pfam" id="PF11374">
    <property type="entry name" value="DUF3176"/>
    <property type="match status" value="1"/>
</dbReference>
<keyword evidence="3" id="KW-1185">Reference proteome</keyword>
<feature type="transmembrane region" description="Helical" evidence="1">
    <location>
        <begin position="507"/>
        <end position="527"/>
    </location>
</feature>
<reference evidence="2" key="1">
    <citation type="journal article" date="2023" name="IMA Fungus">
        <title>Comparative genomic study of the Penicillium genus elucidates a diverse pangenome and 15 lateral gene transfer events.</title>
        <authorList>
            <person name="Petersen C."/>
            <person name="Sorensen T."/>
            <person name="Nielsen M.R."/>
            <person name="Sondergaard T.E."/>
            <person name="Sorensen J.L."/>
            <person name="Fitzpatrick D.A."/>
            <person name="Frisvad J.C."/>
            <person name="Nielsen K.L."/>
        </authorList>
    </citation>
    <scope>NUCLEOTIDE SEQUENCE</scope>
    <source>
        <strain evidence="2">IBT 15450</strain>
    </source>
</reference>
<keyword evidence="1" id="KW-0472">Membrane</keyword>
<dbReference type="AlphaFoldDB" id="A0AAD6I7N0"/>
<feature type="transmembrane region" description="Helical" evidence="1">
    <location>
        <begin position="150"/>
        <end position="168"/>
    </location>
</feature>
<name>A0AAD6I7N0_PENCN</name>
<dbReference type="Proteomes" id="UP001219568">
    <property type="component" value="Unassembled WGS sequence"/>
</dbReference>
<feature type="transmembrane region" description="Helical" evidence="1">
    <location>
        <begin position="48"/>
        <end position="65"/>
    </location>
</feature>
<proteinExistence type="predicted"/>
<dbReference type="PANTHER" id="PTHR35394">
    <property type="entry name" value="DUF3176 DOMAIN-CONTAINING PROTEIN"/>
    <property type="match status" value="1"/>
</dbReference>
<evidence type="ECO:0000313" key="3">
    <source>
        <dbReference type="Proteomes" id="UP001219568"/>
    </source>
</evidence>
<dbReference type="EMBL" id="JAQJZL010000010">
    <property type="protein sequence ID" value="KAJ6035371.1"/>
    <property type="molecule type" value="Genomic_DNA"/>
</dbReference>